<feature type="signal peptide" evidence="1">
    <location>
        <begin position="1"/>
        <end position="20"/>
    </location>
</feature>
<accession>A0ABU8C0J4</accession>
<dbReference type="RefSeq" id="WP_335425515.1">
    <property type="nucleotide sequence ID" value="NZ_JBALHR010000028.1"/>
</dbReference>
<keyword evidence="3" id="KW-1185">Reference proteome</keyword>
<evidence type="ECO:0000256" key="1">
    <source>
        <dbReference type="SAM" id="SignalP"/>
    </source>
</evidence>
<protein>
    <submittedName>
        <fullName evidence="2">Uncharacterized protein</fullName>
    </submittedName>
</protein>
<dbReference type="EMBL" id="JBALHR010000028">
    <property type="protein sequence ID" value="MEH7830477.1"/>
    <property type="molecule type" value="Genomic_DNA"/>
</dbReference>
<dbReference type="Proteomes" id="UP001431963">
    <property type="component" value="Unassembled WGS sequence"/>
</dbReference>
<feature type="chain" id="PRO_5046827415" evidence="1">
    <location>
        <begin position="21"/>
        <end position="180"/>
    </location>
</feature>
<keyword evidence="1" id="KW-0732">Signal</keyword>
<evidence type="ECO:0000313" key="3">
    <source>
        <dbReference type="Proteomes" id="UP001431963"/>
    </source>
</evidence>
<organism evidence="2 3">
    <name type="scientific">Gemmobacter denitrificans</name>
    <dbReference type="NCBI Taxonomy" id="3123040"/>
    <lineage>
        <taxon>Bacteria</taxon>
        <taxon>Pseudomonadati</taxon>
        <taxon>Pseudomonadota</taxon>
        <taxon>Alphaproteobacteria</taxon>
        <taxon>Rhodobacterales</taxon>
        <taxon>Paracoccaceae</taxon>
        <taxon>Gemmobacter</taxon>
    </lineage>
</organism>
<evidence type="ECO:0000313" key="2">
    <source>
        <dbReference type="EMBL" id="MEH7830477.1"/>
    </source>
</evidence>
<proteinExistence type="predicted"/>
<reference evidence="2" key="1">
    <citation type="submission" date="2024-02" db="EMBL/GenBank/DDBJ databases">
        <title>Genome sequences of strain Gemmobacter sp. JM10B15.</title>
        <authorList>
            <person name="Zhang M."/>
        </authorList>
    </citation>
    <scope>NUCLEOTIDE SEQUENCE</scope>
    <source>
        <strain evidence="2">JM10B15</strain>
    </source>
</reference>
<comment type="caution">
    <text evidence="2">The sequence shown here is derived from an EMBL/GenBank/DDBJ whole genome shotgun (WGS) entry which is preliminary data.</text>
</comment>
<sequence length="180" mass="20187">MVNVPSLLVLALLIAAPQIAATEVRDADEEWVTEVRRIFFPALVEFCNSPEGKASEERLWKGCNMRGSVLLETDTFCGMRPEKAFAVDLNAVAPSCIPDGIFGNIPQSVKRVHQEKFAFKENDKVYYGDYELGFDCSEETEVTMSIRLADRGIVFTALIFVPWSCITAIEERVNLEVDDE</sequence>
<name>A0ABU8C0J4_9RHOB</name>
<gene>
    <name evidence="2" type="ORF">V6590_20185</name>
</gene>